<evidence type="ECO:0000313" key="3">
    <source>
        <dbReference type="Proteomes" id="UP001172159"/>
    </source>
</evidence>
<gene>
    <name evidence="2" type="ORF">B0T21DRAFT_354335</name>
</gene>
<feature type="region of interest" description="Disordered" evidence="1">
    <location>
        <begin position="1"/>
        <end position="31"/>
    </location>
</feature>
<protein>
    <submittedName>
        <fullName evidence="2">Uncharacterized protein</fullName>
    </submittedName>
</protein>
<keyword evidence="3" id="KW-1185">Reference proteome</keyword>
<organism evidence="2 3">
    <name type="scientific">Apiosordaria backusii</name>
    <dbReference type="NCBI Taxonomy" id="314023"/>
    <lineage>
        <taxon>Eukaryota</taxon>
        <taxon>Fungi</taxon>
        <taxon>Dikarya</taxon>
        <taxon>Ascomycota</taxon>
        <taxon>Pezizomycotina</taxon>
        <taxon>Sordariomycetes</taxon>
        <taxon>Sordariomycetidae</taxon>
        <taxon>Sordariales</taxon>
        <taxon>Lasiosphaeriaceae</taxon>
        <taxon>Apiosordaria</taxon>
    </lineage>
</organism>
<sequence>MTAAFPNPEACLPRPDPRQATPGDCDRKRHGKTVKLPRYPVQAGRGFFENLDGGVFRAEAEGTQSVPACSWFGASRLRRRMAGSRASPLTLAQTDRGDRFIRKRPVALLEKLAAGVQLRARGIGSAVPRGRGPSITVCGGKSPKAGLWSAEWRMGKGEFTLGMAKPRGPWLGFQSMVMCSFSFQGGSRQRCSSREQAPSSLVIIGYHDVARSIPEGKEIFFGAILREFDGDDDSRQ</sequence>
<reference evidence="2" key="1">
    <citation type="submission" date="2023-06" db="EMBL/GenBank/DDBJ databases">
        <title>Genome-scale phylogeny and comparative genomics of the fungal order Sordariales.</title>
        <authorList>
            <consortium name="Lawrence Berkeley National Laboratory"/>
            <person name="Hensen N."/>
            <person name="Bonometti L."/>
            <person name="Westerberg I."/>
            <person name="Brannstrom I.O."/>
            <person name="Guillou S."/>
            <person name="Cros-Aarteil S."/>
            <person name="Calhoun S."/>
            <person name="Haridas S."/>
            <person name="Kuo A."/>
            <person name="Mondo S."/>
            <person name="Pangilinan J."/>
            <person name="Riley R."/>
            <person name="Labutti K."/>
            <person name="Andreopoulos B."/>
            <person name="Lipzen A."/>
            <person name="Chen C."/>
            <person name="Yanf M."/>
            <person name="Daum C."/>
            <person name="Ng V."/>
            <person name="Clum A."/>
            <person name="Steindorff A."/>
            <person name="Ohm R."/>
            <person name="Martin F."/>
            <person name="Silar P."/>
            <person name="Natvig D."/>
            <person name="Lalanne C."/>
            <person name="Gautier V."/>
            <person name="Ament-Velasquez S.L."/>
            <person name="Kruys A."/>
            <person name="Hutchinson M.I."/>
            <person name="Powell A.J."/>
            <person name="Barry K."/>
            <person name="Miller A.N."/>
            <person name="Grigoriev I.V."/>
            <person name="Debuchy R."/>
            <person name="Gladieux P."/>
            <person name="Thoren M.H."/>
            <person name="Johannesson H."/>
        </authorList>
    </citation>
    <scope>NUCLEOTIDE SEQUENCE</scope>
    <source>
        <strain evidence="2">CBS 540.89</strain>
    </source>
</reference>
<name>A0AA40K670_9PEZI</name>
<evidence type="ECO:0000313" key="2">
    <source>
        <dbReference type="EMBL" id="KAK0747435.1"/>
    </source>
</evidence>
<accession>A0AA40K670</accession>
<dbReference type="Proteomes" id="UP001172159">
    <property type="component" value="Unassembled WGS sequence"/>
</dbReference>
<proteinExistence type="predicted"/>
<dbReference type="EMBL" id="JAUKTV010000001">
    <property type="protein sequence ID" value="KAK0747435.1"/>
    <property type="molecule type" value="Genomic_DNA"/>
</dbReference>
<comment type="caution">
    <text evidence="2">The sequence shown here is derived from an EMBL/GenBank/DDBJ whole genome shotgun (WGS) entry which is preliminary data.</text>
</comment>
<evidence type="ECO:0000256" key="1">
    <source>
        <dbReference type="SAM" id="MobiDB-lite"/>
    </source>
</evidence>
<dbReference type="AlphaFoldDB" id="A0AA40K670"/>